<dbReference type="HOGENOM" id="CLU_026622_0_0_2"/>
<dbReference type="SUPFAM" id="SSF52402">
    <property type="entry name" value="Adenine nucleotide alpha hydrolases-like"/>
    <property type="match status" value="1"/>
</dbReference>
<dbReference type="AlphaFoldDB" id="A2BN02"/>
<gene>
    <name evidence="2" type="ordered locus">Hbut_1541</name>
</gene>
<dbReference type="KEGG" id="hbu:Hbut_1541"/>
<name>A2BN02_HYPBU</name>
<dbReference type="Pfam" id="PF01507">
    <property type="entry name" value="PAPS_reduct"/>
    <property type="match status" value="1"/>
</dbReference>
<organism evidence="2 3">
    <name type="scientific">Hyperthermus butylicus (strain DSM 5456 / JCM 9403 / PLM1-5)</name>
    <dbReference type="NCBI Taxonomy" id="415426"/>
    <lineage>
        <taxon>Archaea</taxon>
        <taxon>Thermoproteota</taxon>
        <taxon>Thermoprotei</taxon>
        <taxon>Desulfurococcales</taxon>
        <taxon>Pyrodictiaceae</taxon>
        <taxon>Hyperthermus</taxon>
    </lineage>
</organism>
<dbReference type="OrthoDB" id="14887at2157"/>
<keyword evidence="3" id="KW-1185">Reference proteome</keyword>
<sequence length="451" mass="50199">MGGLGGLLKALERVGWLLDRNVPVLGCRLGSRSCWNVRGDYWLAGGFEKSIVSQLFHSTFGVRVSFDERLVVFHRIPAPQSEYAIEVFAEALRLSAIEYVAGRGWVLHPSGAAASLAASLGAPTIGVSGPRGRRLKGKRVRLPECSIGSRNWVLVSVDGWVGPARVVGECTVKVKDLAPKGMRLLDPGSMEEAVEVNAEVVGGLASEAREFIRRVYARYQASRGRLYVAFSGGSDSATVLSLAREAVGPENVVAVYVDTGMEFPETRRYVEKVTSILGVDLEVVEAEAEPIEEIRRRGLMTRDDRWCTRLLKLKPLRRFYRSRGVRLILDGARRWESTTRASTPRIGENPLIPGVVRALPIHHWPRLAVQLYLYERGIPFNHLYSKGLTRIGCISCPAMHLYELHIAYHLHPWWFEKLAEAVAEHYGLSQREALRLLLVGSWRKAGGRKAS</sequence>
<dbReference type="eggNOG" id="arCOG00073">
    <property type="taxonomic scope" value="Archaea"/>
</dbReference>
<proteinExistence type="predicted"/>
<dbReference type="Proteomes" id="UP000002593">
    <property type="component" value="Chromosome"/>
</dbReference>
<dbReference type="InterPro" id="IPR014729">
    <property type="entry name" value="Rossmann-like_a/b/a_fold"/>
</dbReference>
<dbReference type="GeneID" id="4782446"/>
<feature type="domain" description="Phosphoadenosine phosphosulphate reductase" evidence="1">
    <location>
        <begin position="226"/>
        <end position="398"/>
    </location>
</feature>
<accession>A2BN02</accession>
<dbReference type="PANTHER" id="PTHR43196:SF2">
    <property type="entry name" value="PHOSPHOADENOSINE PHOSPHOSULFATE REDUCTASE"/>
    <property type="match status" value="1"/>
</dbReference>
<dbReference type="PANTHER" id="PTHR43196">
    <property type="entry name" value="SULFATE ADENYLYLTRANSFERASE SUBUNIT 2"/>
    <property type="match status" value="1"/>
</dbReference>
<evidence type="ECO:0000313" key="3">
    <source>
        <dbReference type="Proteomes" id="UP000002593"/>
    </source>
</evidence>
<dbReference type="InterPro" id="IPR002500">
    <property type="entry name" value="PAPS_reduct_dom"/>
</dbReference>
<evidence type="ECO:0000259" key="1">
    <source>
        <dbReference type="Pfam" id="PF01507"/>
    </source>
</evidence>
<dbReference type="EnsemblBacteria" id="ABM81363">
    <property type="protein sequence ID" value="ABM81363"/>
    <property type="gene ID" value="Hbut_1541"/>
</dbReference>
<evidence type="ECO:0000313" key="2">
    <source>
        <dbReference type="EMBL" id="ABM81363.1"/>
    </source>
</evidence>
<reference evidence="2 3" key="1">
    <citation type="journal article" date="2007" name="Archaea">
        <title>The genome of Hyperthermus butylicus: a sulfur-reducing, peptide fermenting, neutrophilic Crenarchaeote growing up to 108 degrees C.</title>
        <authorList>
            <person name="Brugger K."/>
            <person name="Chen L."/>
            <person name="Stark M."/>
            <person name="Zibat A."/>
            <person name="Redder P."/>
            <person name="Ruepp A."/>
            <person name="Awayez M."/>
            <person name="She Q."/>
            <person name="Garrett R.A."/>
            <person name="Klenk H.P."/>
        </authorList>
    </citation>
    <scope>NUCLEOTIDE SEQUENCE [LARGE SCALE GENOMIC DNA]</scope>
    <source>
        <strain evidence="3">DSM 5456 / JCM 9403 / PLM1-5</strain>
    </source>
</reference>
<dbReference type="RefSeq" id="WP_011822681.1">
    <property type="nucleotide sequence ID" value="NC_008818.1"/>
</dbReference>
<protein>
    <submittedName>
        <fullName evidence="2">Phosphoadenosine phosphosulfate reductase</fullName>
    </submittedName>
</protein>
<dbReference type="EMBL" id="CP000493">
    <property type="protein sequence ID" value="ABM81363.1"/>
    <property type="molecule type" value="Genomic_DNA"/>
</dbReference>
<dbReference type="GO" id="GO:0003824">
    <property type="term" value="F:catalytic activity"/>
    <property type="evidence" value="ECO:0007669"/>
    <property type="project" value="InterPro"/>
</dbReference>
<dbReference type="Gene3D" id="3.40.50.620">
    <property type="entry name" value="HUPs"/>
    <property type="match status" value="1"/>
</dbReference>
<dbReference type="InterPro" id="IPR050128">
    <property type="entry name" value="Sulfate_adenylyltrnsfr_sub2"/>
</dbReference>
<dbReference type="STRING" id="415426.Hbut_1541"/>